<sequence length="443" mass="48113">MSVVRRIVTLLVSAFAIVAASPAMAVEPVTVRYMMWDASQLPAYRACAADFERQNPDVRIRIGQAGWGDYWTAMTLGFIAGSAPDVFVNHLSKYPEFAANGLLEDLSPLIARDALDLGAFPPPLVQAWRRGAQQYGLPKDWDTVAMIVNLDHARAAGVSLDELRQMDWNPRDGGSFGRIVRRLTRDTAGRSAAEAGFDPRRVAMWGYQNPGAGGMTGQTEWSHFAASLGHRVQGAPWQLPLHYDDPRLAATLDWLATLAPRGLSAPDALVRSLGAGALFVAGKAAIVPDGSWMIGYYAGAARFETAWVPLPKGPDGRRASMLNGLGDSMWVGSRVKPQAWRWMRHLASAACQQRVAKDGVVFPARDGLAAQVVAQHRQRGVDAQAFLDMAAADTFLMPVAEHNARVDVIVKRQIESVLLGQQPAAPALKAAQQRVDAVLLPRR</sequence>
<protein>
    <submittedName>
        <fullName evidence="5">Sugar ABC transporter substrate-binding protein</fullName>
    </submittedName>
</protein>
<gene>
    <name evidence="5" type="ORF">ENE75_20335</name>
</gene>
<reference evidence="5 6" key="1">
    <citation type="submission" date="2019-01" db="EMBL/GenBank/DDBJ databases">
        <authorList>
            <person name="Chen W.-M."/>
        </authorList>
    </citation>
    <scope>NUCLEOTIDE SEQUENCE [LARGE SCALE GENOMIC DNA]</scope>
    <source>
        <strain evidence="5 6">ICH-3</strain>
    </source>
</reference>
<dbReference type="OrthoDB" id="4393730at2"/>
<dbReference type="Pfam" id="PF01547">
    <property type="entry name" value="SBP_bac_1"/>
    <property type="match status" value="1"/>
</dbReference>
<dbReference type="GO" id="GO:0015768">
    <property type="term" value="P:maltose transport"/>
    <property type="evidence" value="ECO:0007669"/>
    <property type="project" value="TreeGrafter"/>
</dbReference>
<dbReference type="GO" id="GO:0055052">
    <property type="term" value="C:ATP-binding cassette (ABC) transporter complex, substrate-binding subunit-containing"/>
    <property type="evidence" value="ECO:0007669"/>
    <property type="project" value="TreeGrafter"/>
</dbReference>
<dbReference type="AlphaFoldDB" id="A0A3S2UMW7"/>
<dbReference type="GO" id="GO:0042956">
    <property type="term" value="P:maltodextrin transmembrane transport"/>
    <property type="evidence" value="ECO:0007669"/>
    <property type="project" value="TreeGrafter"/>
</dbReference>
<dbReference type="GO" id="GO:1901982">
    <property type="term" value="F:maltose binding"/>
    <property type="evidence" value="ECO:0007669"/>
    <property type="project" value="TreeGrafter"/>
</dbReference>
<proteinExistence type="inferred from homology"/>
<evidence type="ECO:0000256" key="3">
    <source>
        <dbReference type="ARBA" id="ARBA00022729"/>
    </source>
</evidence>
<dbReference type="InterPro" id="IPR006059">
    <property type="entry name" value="SBP"/>
</dbReference>
<evidence type="ECO:0000256" key="2">
    <source>
        <dbReference type="ARBA" id="ARBA00022448"/>
    </source>
</evidence>
<feature type="chain" id="PRO_5018664757" evidence="4">
    <location>
        <begin position="26"/>
        <end position="443"/>
    </location>
</feature>
<dbReference type="EMBL" id="SACT01000008">
    <property type="protein sequence ID" value="RVT49422.1"/>
    <property type="molecule type" value="Genomic_DNA"/>
</dbReference>
<accession>A0A3S2UMW7</accession>
<evidence type="ECO:0000313" key="5">
    <source>
        <dbReference type="EMBL" id="RVT49422.1"/>
    </source>
</evidence>
<organism evidence="5 6">
    <name type="scientific">Rubrivivax albus</name>
    <dbReference type="NCBI Taxonomy" id="2499835"/>
    <lineage>
        <taxon>Bacteria</taxon>
        <taxon>Pseudomonadati</taxon>
        <taxon>Pseudomonadota</taxon>
        <taxon>Betaproteobacteria</taxon>
        <taxon>Burkholderiales</taxon>
        <taxon>Sphaerotilaceae</taxon>
        <taxon>Rubrivivax</taxon>
    </lineage>
</organism>
<keyword evidence="3 4" id="KW-0732">Signal</keyword>
<dbReference type="PANTHER" id="PTHR30061:SF50">
    <property type="entry name" value="MALTOSE_MALTODEXTRIN-BINDING PERIPLASMIC PROTEIN"/>
    <property type="match status" value="1"/>
</dbReference>
<dbReference type="CDD" id="cd13585">
    <property type="entry name" value="PBP2_TMBP_like"/>
    <property type="match status" value="1"/>
</dbReference>
<dbReference type="PANTHER" id="PTHR30061">
    <property type="entry name" value="MALTOSE-BINDING PERIPLASMIC PROTEIN"/>
    <property type="match status" value="1"/>
</dbReference>
<comment type="caution">
    <text evidence="5">The sequence shown here is derived from an EMBL/GenBank/DDBJ whole genome shotgun (WGS) entry which is preliminary data.</text>
</comment>
<keyword evidence="6" id="KW-1185">Reference proteome</keyword>
<dbReference type="RefSeq" id="WP_128200173.1">
    <property type="nucleotide sequence ID" value="NZ_SACT01000008.1"/>
</dbReference>
<evidence type="ECO:0000256" key="1">
    <source>
        <dbReference type="ARBA" id="ARBA00008520"/>
    </source>
</evidence>
<feature type="signal peptide" evidence="4">
    <location>
        <begin position="1"/>
        <end position="25"/>
    </location>
</feature>
<keyword evidence="2" id="KW-0813">Transport</keyword>
<dbReference type="Proteomes" id="UP000288178">
    <property type="component" value="Unassembled WGS sequence"/>
</dbReference>
<dbReference type="Gene3D" id="3.40.190.10">
    <property type="entry name" value="Periplasmic binding protein-like II"/>
    <property type="match status" value="1"/>
</dbReference>
<evidence type="ECO:0000313" key="6">
    <source>
        <dbReference type="Proteomes" id="UP000288178"/>
    </source>
</evidence>
<dbReference type="SUPFAM" id="SSF53850">
    <property type="entry name" value="Periplasmic binding protein-like II"/>
    <property type="match status" value="1"/>
</dbReference>
<name>A0A3S2UMW7_9BURK</name>
<evidence type="ECO:0000256" key="4">
    <source>
        <dbReference type="SAM" id="SignalP"/>
    </source>
</evidence>
<comment type="similarity">
    <text evidence="1">Belongs to the bacterial solute-binding protein 1 family.</text>
</comment>